<name>A0A318GYA3_9BURK</name>
<reference evidence="1 2" key="1">
    <citation type="submission" date="2018-05" db="EMBL/GenBank/DDBJ databases">
        <title>Genomic Encyclopedia of Type Strains, Phase IV (KMG-IV): sequencing the most valuable type-strain genomes for metagenomic binning, comparative biology and taxonomic classification.</title>
        <authorList>
            <person name="Goeker M."/>
        </authorList>
    </citation>
    <scope>NUCLEOTIDE SEQUENCE [LARGE SCALE GENOMIC DNA]</scope>
    <source>
        <strain evidence="1 2">DSM 566</strain>
    </source>
</reference>
<dbReference type="Pfam" id="PF11855">
    <property type="entry name" value="DUF3375"/>
    <property type="match status" value="1"/>
</dbReference>
<organism evidence="1 2">
    <name type="scientific">Sphaerotilus hippei</name>
    <dbReference type="NCBI Taxonomy" id="744406"/>
    <lineage>
        <taxon>Bacteria</taxon>
        <taxon>Pseudomonadati</taxon>
        <taxon>Pseudomonadota</taxon>
        <taxon>Betaproteobacteria</taxon>
        <taxon>Burkholderiales</taxon>
        <taxon>Sphaerotilaceae</taxon>
        <taxon>Sphaerotilus</taxon>
    </lineage>
</organism>
<evidence type="ECO:0000313" key="1">
    <source>
        <dbReference type="EMBL" id="PXW94943.1"/>
    </source>
</evidence>
<dbReference type="EMBL" id="QJJS01000011">
    <property type="protein sequence ID" value="PXW94943.1"/>
    <property type="molecule type" value="Genomic_DNA"/>
</dbReference>
<gene>
    <name evidence="1" type="ORF">C7444_11126</name>
</gene>
<dbReference type="Proteomes" id="UP000247811">
    <property type="component" value="Unassembled WGS sequence"/>
</dbReference>
<keyword evidence="2" id="KW-1185">Reference proteome</keyword>
<protein>
    <submittedName>
        <fullName evidence="1">Uncharacterized protein DUF3375</fullName>
    </submittedName>
</protein>
<evidence type="ECO:0000313" key="2">
    <source>
        <dbReference type="Proteomes" id="UP000247811"/>
    </source>
</evidence>
<proteinExistence type="predicted"/>
<dbReference type="AlphaFoldDB" id="A0A318GYA3"/>
<dbReference type="RefSeq" id="WP_259372558.1">
    <property type="nucleotide sequence ID" value="NZ_QJJS01000011.1"/>
</dbReference>
<dbReference type="InterPro" id="IPR021804">
    <property type="entry name" value="DUF3375"/>
</dbReference>
<accession>A0A318GYA3</accession>
<sequence length="487" mass="54799">MKVLRTSEAYQALREGRVWKLLAADLGPVVLAMLNSLFMQEDKVLPGSVLFERLTRDIDALRGQGHMLPQAAQAYTADWLAQGWLTRRFPAGASEEVYELTADAATALRLVNSIQRPRTAATESRLANVMQQVIRLAEETDANPQTRLAALMAERERIDQEIAAVRRGGVKTLPEDRAVERAREVIALAQDLAADFRNVRDAFDRLNRELRQSLMENDGSRGDVLEHLFAGVDLIAESDPGRTFTAFWRLLTDGEQSFALTEALDAVTSRGFARRLDVRERRFLQSLTATLMAEGGEVHEVLQQFARSLKSFVQSREFQEQRRLHALLKQAQLAALAARDHVRANELMNFDLSLTSSRIRSVAQWGLYDPNLRVPDASMDDAAPSHWRIEDVEELVRHSEIDFRTLRENIKAVLVDTSQASIADVLTRFPAEQGFGSVVGYVALGAKHGEVTDAIQQVCWQGKDGEHRSAHVPAIYFLRERFLELFQ</sequence>
<comment type="caution">
    <text evidence="1">The sequence shown here is derived from an EMBL/GenBank/DDBJ whole genome shotgun (WGS) entry which is preliminary data.</text>
</comment>